<keyword evidence="3 5" id="KW-1133">Transmembrane helix</keyword>
<reference evidence="6 7" key="1">
    <citation type="journal article" date="2019" name="Nat. Ecol. Evol.">
        <title>Megaphylogeny resolves global patterns of mushroom evolution.</title>
        <authorList>
            <person name="Varga T."/>
            <person name="Krizsan K."/>
            <person name="Foldi C."/>
            <person name="Dima B."/>
            <person name="Sanchez-Garcia M."/>
            <person name="Sanchez-Ramirez S."/>
            <person name="Szollosi G.J."/>
            <person name="Szarkandi J.G."/>
            <person name="Papp V."/>
            <person name="Albert L."/>
            <person name="Andreopoulos W."/>
            <person name="Angelini C."/>
            <person name="Antonin V."/>
            <person name="Barry K.W."/>
            <person name="Bougher N.L."/>
            <person name="Buchanan P."/>
            <person name="Buyck B."/>
            <person name="Bense V."/>
            <person name="Catcheside P."/>
            <person name="Chovatia M."/>
            <person name="Cooper J."/>
            <person name="Damon W."/>
            <person name="Desjardin D."/>
            <person name="Finy P."/>
            <person name="Geml J."/>
            <person name="Haridas S."/>
            <person name="Hughes K."/>
            <person name="Justo A."/>
            <person name="Karasinski D."/>
            <person name="Kautmanova I."/>
            <person name="Kiss B."/>
            <person name="Kocsube S."/>
            <person name="Kotiranta H."/>
            <person name="LaButti K.M."/>
            <person name="Lechner B.E."/>
            <person name="Liimatainen K."/>
            <person name="Lipzen A."/>
            <person name="Lukacs Z."/>
            <person name="Mihaltcheva S."/>
            <person name="Morgado L.N."/>
            <person name="Niskanen T."/>
            <person name="Noordeloos M.E."/>
            <person name="Ohm R.A."/>
            <person name="Ortiz-Santana B."/>
            <person name="Ovrebo C."/>
            <person name="Racz N."/>
            <person name="Riley R."/>
            <person name="Savchenko A."/>
            <person name="Shiryaev A."/>
            <person name="Soop K."/>
            <person name="Spirin V."/>
            <person name="Szebenyi C."/>
            <person name="Tomsovsky M."/>
            <person name="Tulloss R.E."/>
            <person name="Uehling J."/>
            <person name="Grigoriev I.V."/>
            <person name="Vagvolgyi C."/>
            <person name="Papp T."/>
            <person name="Martin F.M."/>
            <person name="Miettinen O."/>
            <person name="Hibbett D.S."/>
            <person name="Nagy L.G."/>
        </authorList>
    </citation>
    <scope>NUCLEOTIDE SEQUENCE [LARGE SCALE GENOMIC DNA]</scope>
    <source>
        <strain evidence="6 7">OMC1185</strain>
    </source>
</reference>
<evidence type="ECO:0000256" key="3">
    <source>
        <dbReference type="ARBA" id="ARBA00022989"/>
    </source>
</evidence>
<sequence>MDMGSSASNTSVMVMMTPWLHFASGDNLIFKAWHPDTKGAIAGACIALVAFAMLERWVSAFRRIMETRWRAEALSMLADNTEAIPLERSCHTASDSKSDEGDVVEVRYRSDDPASQEKCTAKNSVRQRTRVFAPFIPMHDLSRGALFTVQAIMGYALMLSVMTFQAAYIISIICGLGIGEALFGRMGSPMRHAH</sequence>
<dbReference type="PANTHER" id="PTHR12483">
    <property type="entry name" value="SOLUTE CARRIER FAMILY 31 COPPER TRANSPORTERS"/>
    <property type="match status" value="1"/>
</dbReference>
<dbReference type="GO" id="GO:0005375">
    <property type="term" value="F:copper ion transmembrane transporter activity"/>
    <property type="evidence" value="ECO:0007669"/>
    <property type="project" value="UniProtKB-UniRule"/>
</dbReference>
<feature type="transmembrane region" description="Helical" evidence="5">
    <location>
        <begin position="167"/>
        <end position="184"/>
    </location>
</feature>
<feature type="transmembrane region" description="Helical" evidence="5">
    <location>
        <begin position="39"/>
        <end position="58"/>
    </location>
</feature>
<dbReference type="AlphaFoldDB" id="A0A5C3NJM1"/>
<dbReference type="InterPro" id="IPR007274">
    <property type="entry name" value="Cop_transporter"/>
</dbReference>
<name>A0A5C3NJM1_9AGAM</name>
<evidence type="ECO:0000256" key="2">
    <source>
        <dbReference type="ARBA" id="ARBA00022692"/>
    </source>
</evidence>
<evidence type="ECO:0000313" key="7">
    <source>
        <dbReference type="Proteomes" id="UP000305948"/>
    </source>
</evidence>
<comment type="subcellular location">
    <subcellularLocation>
        <location evidence="1 5">Membrane</location>
        <topology evidence="1 5">Multi-pass membrane protein</topology>
    </subcellularLocation>
</comment>
<dbReference type="OrthoDB" id="73901at2759"/>
<keyword evidence="5" id="KW-0813">Transport</keyword>
<evidence type="ECO:0000256" key="1">
    <source>
        <dbReference type="ARBA" id="ARBA00004141"/>
    </source>
</evidence>
<comment type="similarity">
    <text evidence="5">Belongs to the copper transporter (Ctr) (TC 1.A.56) family. SLC31A subfamily.</text>
</comment>
<organism evidence="6 7">
    <name type="scientific">Heliocybe sulcata</name>
    <dbReference type="NCBI Taxonomy" id="5364"/>
    <lineage>
        <taxon>Eukaryota</taxon>
        <taxon>Fungi</taxon>
        <taxon>Dikarya</taxon>
        <taxon>Basidiomycota</taxon>
        <taxon>Agaricomycotina</taxon>
        <taxon>Agaricomycetes</taxon>
        <taxon>Gloeophyllales</taxon>
        <taxon>Gloeophyllaceae</taxon>
        <taxon>Heliocybe</taxon>
    </lineage>
</organism>
<keyword evidence="5" id="KW-0406">Ion transport</keyword>
<keyword evidence="4 5" id="KW-0472">Membrane</keyword>
<keyword evidence="7" id="KW-1185">Reference proteome</keyword>
<gene>
    <name evidence="6" type="ORF">OE88DRAFT_1651145</name>
</gene>
<evidence type="ECO:0000256" key="5">
    <source>
        <dbReference type="RuleBase" id="RU367022"/>
    </source>
</evidence>
<evidence type="ECO:0000256" key="4">
    <source>
        <dbReference type="ARBA" id="ARBA00023136"/>
    </source>
</evidence>
<dbReference type="PANTHER" id="PTHR12483:SF27">
    <property type="entry name" value="COPPER TRANSPORT PROTEIN CTR1"/>
    <property type="match status" value="1"/>
</dbReference>
<dbReference type="STRING" id="5364.A0A5C3NJM1"/>
<dbReference type="GO" id="GO:0005886">
    <property type="term" value="C:plasma membrane"/>
    <property type="evidence" value="ECO:0007669"/>
    <property type="project" value="TreeGrafter"/>
</dbReference>
<proteinExistence type="inferred from homology"/>
<dbReference type="Proteomes" id="UP000305948">
    <property type="component" value="Unassembled WGS sequence"/>
</dbReference>
<keyword evidence="5" id="KW-0186">Copper</keyword>
<evidence type="ECO:0000313" key="6">
    <source>
        <dbReference type="EMBL" id="TFK57430.1"/>
    </source>
</evidence>
<keyword evidence="5" id="KW-0187">Copper transport</keyword>
<dbReference type="EMBL" id="ML213503">
    <property type="protein sequence ID" value="TFK57430.1"/>
    <property type="molecule type" value="Genomic_DNA"/>
</dbReference>
<dbReference type="Pfam" id="PF04145">
    <property type="entry name" value="Ctr"/>
    <property type="match status" value="1"/>
</dbReference>
<keyword evidence="2 5" id="KW-0812">Transmembrane</keyword>
<protein>
    <recommendedName>
        <fullName evidence="5">Copper transport protein</fullName>
    </recommendedName>
</protein>
<accession>A0A5C3NJM1</accession>